<dbReference type="InterPro" id="IPR011006">
    <property type="entry name" value="CheY-like_superfamily"/>
</dbReference>
<evidence type="ECO:0000256" key="1">
    <source>
        <dbReference type="ARBA" id="ARBA00022553"/>
    </source>
</evidence>
<dbReference type="CDD" id="cd17552">
    <property type="entry name" value="REC_RR468-like"/>
    <property type="match status" value="1"/>
</dbReference>
<evidence type="ECO:0000313" key="4">
    <source>
        <dbReference type="EMBL" id="QDL10493.1"/>
    </source>
</evidence>
<dbReference type="EMBL" id="CP030118">
    <property type="protein sequence ID" value="QDL10493.1"/>
    <property type="molecule type" value="Genomic_DNA"/>
</dbReference>
<organism evidence="4 5">
    <name type="scientific">Brasilonema sennae CENA114</name>
    <dbReference type="NCBI Taxonomy" id="415709"/>
    <lineage>
        <taxon>Bacteria</taxon>
        <taxon>Bacillati</taxon>
        <taxon>Cyanobacteriota</taxon>
        <taxon>Cyanophyceae</taxon>
        <taxon>Nostocales</taxon>
        <taxon>Scytonemataceae</taxon>
        <taxon>Brasilonema</taxon>
        <taxon>Bromeliae group (in: Brasilonema)</taxon>
    </lineage>
</organism>
<dbReference type="KEGG" id="bsen:DP114_23675"/>
<protein>
    <submittedName>
        <fullName evidence="4">Two-component system response regulator</fullName>
    </submittedName>
</protein>
<dbReference type="InterPro" id="IPR050595">
    <property type="entry name" value="Bact_response_regulator"/>
</dbReference>
<feature type="domain" description="Response regulatory" evidence="3">
    <location>
        <begin position="5"/>
        <end position="122"/>
    </location>
</feature>
<evidence type="ECO:0000313" key="5">
    <source>
        <dbReference type="Proteomes" id="UP000503129"/>
    </source>
</evidence>
<accession>A0A856MGZ5</accession>
<gene>
    <name evidence="4" type="ORF">DP114_23675</name>
</gene>
<dbReference type="SMART" id="SM00448">
    <property type="entry name" value="REC"/>
    <property type="match status" value="1"/>
</dbReference>
<dbReference type="InterPro" id="IPR001789">
    <property type="entry name" value="Sig_transdc_resp-reg_receiver"/>
</dbReference>
<dbReference type="SUPFAM" id="SSF52172">
    <property type="entry name" value="CheY-like"/>
    <property type="match status" value="1"/>
</dbReference>
<dbReference type="Pfam" id="PF00072">
    <property type="entry name" value="Response_reg"/>
    <property type="match status" value="1"/>
</dbReference>
<sequence length="125" mass="13924">MLVKRVLVIDDEKNLCLVIKACLESIGHWQVLTALSGSEGVTLAETELPDAILLDVMMPDMDGLVVFHKLQQNSLTQKIPVILLTAIVQQVDLNQYAQLRIVGVIPKPFDPLKLVNRVIELVGWE</sequence>
<evidence type="ECO:0000259" key="3">
    <source>
        <dbReference type="PROSITE" id="PS50110"/>
    </source>
</evidence>
<name>A0A856MGZ5_9CYAN</name>
<dbReference type="PANTHER" id="PTHR44591:SF22">
    <property type="entry name" value="CHEY SUBFAMILY"/>
    <property type="match status" value="1"/>
</dbReference>
<proteinExistence type="predicted"/>
<dbReference type="PANTHER" id="PTHR44591">
    <property type="entry name" value="STRESS RESPONSE REGULATOR PROTEIN 1"/>
    <property type="match status" value="1"/>
</dbReference>
<feature type="modified residue" description="4-aspartylphosphate" evidence="2">
    <location>
        <position position="55"/>
    </location>
</feature>
<reference evidence="4 5" key="1">
    <citation type="submission" date="2018-06" db="EMBL/GenBank/DDBJ databases">
        <title>Comparative genomics of Brasilonema spp. strains.</title>
        <authorList>
            <person name="Alvarenga D.O."/>
            <person name="Fiore M.F."/>
            <person name="Varani A.M."/>
        </authorList>
    </citation>
    <scope>NUCLEOTIDE SEQUENCE [LARGE SCALE GENOMIC DNA]</scope>
    <source>
        <strain evidence="4 5">CENA114</strain>
    </source>
</reference>
<keyword evidence="1 2" id="KW-0597">Phosphoprotein</keyword>
<evidence type="ECO:0000256" key="2">
    <source>
        <dbReference type="PROSITE-ProRule" id="PRU00169"/>
    </source>
</evidence>
<dbReference type="AlphaFoldDB" id="A0A856MGZ5"/>
<dbReference type="Gene3D" id="3.40.50.2300">
    <property type="match status" value="1"/>
</dbReference>
<dbReference type="GO" id="GO:0000160">
    <property type="term" value="P:phosphorelay signal transduction system"/>
    <property type="evidence" value="ECO:0007669"/>
    <property type="project" value="InterPro"/>
</dbReference>
<keyword evidence="5" id="KW-1185">Reference proteome</keyword>
<dbReference type="PROSITE" id="PS50110">
    <property type="entry name" value="RESPONSE_REGULATORY"/>
    <property type="match status" value="1"/>
</dbReference>
<dbReference type="RefSeq" id="WP_169267541.1">
    <property type="nucleotide sequence ID" value="NZ_CAWOXK010000001.1"/>
</dbReference>
<dbReference type="Proteomes" id="UP000503129">
    <property type="component" value="Chromosome"/>
</dbReference>